<dbReference type="OrthoDB" id="4360026at2759"/>
<keyword evidence="2" id="KW-1185">Reference proteome</keyword>
<evidence type="ECO:0000313" key="1">
    <source>
        <dbReference type="EMBL" id="KAJ5096801.1"/>
    </source>
</evidence>
<comment type="caution">
    <text evidence="1">The sequence shown here is derived from an EMBL/GenBank/DDBJ whole genome shotgun (WGS) entry which is preliminary data.</text>
</comment>
<evidence type="ECO:0000313" key="2">
    <source>
        <dbReference type="Proteomes" id="UP001149165"/>
    </source>
</evidence>
<dbReference type="AlphaFoldDB" id="A0A9W9FAR6"/>
<protein>
    <submittedName>
        <fullName evidence="1">Uncharacterized protein</fullName>
    </submittedName>
</protein>
<gene>
    <name evidence="1" type="ORF">N7456_007522</name>
</gene>
<proteinExistence type="predicted"/>
<dbReference type="EMBL" id="JAPQKH010000005">
    <property type="protein sequence ID" value="KAJ5096801.1"/>
    <property type="molecule type" value="Genomic_DNA"/>
</dbReference>
<name>A0A9W9FAR6_9EURO</name>
<sequence>MTIQSPSSERFSSSDDDENIIPQFSAEFIPVPEYDIDQCVAAMKGEKIPDDLNCFWHRRAVIRGIRTSLQFAISPAITNICSGNDSAHQFARARNARLIMSNIIPDIKGPRTEPYCIWYPDLASSETYRTVPVAGVSIAEEAREVDKNAEIYRIIMSAPQRYIVMDDFTRSVNLETPQTLACLKGNMKPAWALDQRRRPPVNLPDETADDIDLEEDGFIGLEYVELEDCDAILGPGDSEQLWMPLPSDLPVLEKRLLAQMAAYDGNVDRYARLMHPRRFRTTIEFSAILRGIYHSTMFAKWWENQLETNPGRVILPGQVVGDQNTRACGEIRAAINARRIMNNDITGIEDSSCLPWMIWHPLKPQLQTLEELMEKCPSMRRQIEVTSVMCDYEYLFRKLEPYPVESLMIVAKRSDNPFYLNYLEAKAAESGASILSDFMRDYDNVESSLNVDLEPGSTVVRSHAVHQSMDDDYGYPPGIYGGGAPARAELVERYAWLSTEAAQEIEDECNGSYALAGIDMRYLFLDSDTIL</sequence>
<dbReference type="Proteomes" id="UP001149165">
    <property type="component" value="Unassembled WGS sequence"/>
</dbReference>
<accession>A0A9W9FAR6</accession>
<organism evidence="1 2">
    <name type="scientific">Penicillium angulare</name>
    <dbReference type="NCBI Taxonomy" id="116970"/>
    <lineage>
        <taxon>Eukaryota</taxon>
        <taxon>Fungi</taxon>
        <taxon>Dikarya</taxon>
        <taxon>Ascomycota</taxon>
        <taxon>Pezizomycotina</taxon>
        <taxon>Eurotiomycetes</taxon>
        <taxon>Eurotiomycetidae</taxon>
        <taxon>Eurotiales</taxon>
        <taxon>Aspergillaceae</taxon>
        <taxon>Penicillium</taxon>
    </lineage>
</organism>
<reference evidence="1" key="2">
    <citation type="journal article" date="2023" name="IMA Fungus">
        <title>Comparative genomic study of the Penicillium genus elucidates a diverse pangenome and 15 lateral gene transfer events.</title>
        <authorList>
            <person name="Petersen C."/>
            <person name="Sorensen T."/>
            <person name="Nielsen M.R."/>
            <person name="Sondergaard T.E."/>
            <person name="Sorensen J.L."/>
            <person name="Fitzpatrick D.A."/>
            <person name="Frisvad J.C."/>
            <person name="Nielsen K.L."/>
        </authorList>
    </citation>
    <scope>NUCLEOTIDE SEQUENCE</scope>
    <source>
        <strain evidence="1">IBT 30069</strain>
    </source>
</reference>
<reference evidence="1" key="1">
    <citation type="submission" date="2022-11" db="EMBL/GenBank/DDBJ databases">
        <authorList>
            <person name="Petersen C."/>
        </authorList>
    </citation>
    <scope>NUCLEOTIDE SEQUENCE</scope>
    <source>
        <strain evidence="1">IBT 30069</strain>
    </source>
</reference>